<dbReference type="PANTHER" id="PTHR33889">
    <property type="entry name" value="OS04G0681850 PROTEIN"/>
    <property type="match status" value="1"/>
</dbReference>
<dbReference type="PANTHER" id="PTHR33889:SF1">
    <property type="entry name" value="OS03G0834800 PROTEIN"/>
    <property type="match status" value="1"/>
</dbReference>
<keyword evidence="4" id="KW-1185">Reference proteome</keyword>
<comment type="caution">
    <text evidence="3">The sequence shown here is derived from an EMBL/GenBank/DDBJ whole genome shotgun (WGS) entry which is preliminary data.</text>
</comment>
<feature type="region of interest" description="Disordered" evidence="1">
    <location>
        <begin position="203"/>
        <end position="224"/>
    </location>
</feature>
<dbReference type="OrthoDB" id="686048at2759"/>
<organism evidence="3 4">
    <name type="scientific">Miscanthus lutarioriparius</name>
    <dbReference type="NCBI Taxonomy" id="422564"/>
    <lineage>
        <taxon>Eukaryota</taxon>
        <taxon>Viridiplantae</taxon>
        <taxon>Streptophyta</taxon>
        <taxon>Embryophyta</taxon>
        <taxon>Tracheophyta</taxon>
        <taxon>Spermatophyta</taxon>
        <taxon>Magnoliopsida</taxon>
        <taxon>Liliopsida</taxon>
        <taxon>Poales</taxon>
        <taxon>Poaceae</taxon>
        <taxon>PACMAD clade</taxon>
        <taxon>Panicoideae</taxon>
        <taxon>Andropogonodae</taxon>
        <taxon>Andropogoneae</taxon>
        <taxon>Saccharinae</taxon>
        <taxon>Miscanthus</taxon>
    </lineage>
</organism>
<evidence type="ECO:0000259" key="2">
    <source>
        <dbReference type="Pfam" id="PF24964"/>
    </source>
</evidence>
<evidence type="ECO:0000256" key="1">
    <source>
        <dbReference type="SAM" id="MobiDB-lite"/>
    </source>
</evidence>
<accession>A0A811NUJ8</accession>
<feature type="region of interest" description="Disordered" evidence="1">
    <location>
        <begin position="1"/>
        <end position="30"/>
    </location>
</feature>
<reference evidence="3" key="1">
    <citation type="submission" date="2020-10" db="EMBL/GenBank/DDBJ databases">
        <authorList>
            <person name="Han B."/>
            <person name="Lu T."/>
            <person name="Zhao Q."/>
            <person name="Huang X."/>
            <person name="Zhao Y."/>
        </authorList>
    </citation>
    <scope>NUCLEOTIDE SEQUENCE</scope>
</reference>
<feature type="compositionally biased region" description="Acidic residues" evidence="1">
    <location>
        <begin position="20"/>
        <end position="30"/>
    </location>
</feature>
<gene>
    <name evidence="3" type="ORF">NCGR_LOCUS20444</name>
</gene>
<dbReference type="AlphaFoldDB" id="A0A811NUJ8"/>
<name>A0A811NUJ8_9POAL</name>
<feature type="compositionally biased region" description="Acidic residues" evidence="1">
    <location>
        <begin position="203"/>
        <end position="214"/>
    </location>
</feature>
<feature type="domain" description="DUF7769" evidence="2">
    <location>
        <begin position="226"/>
        <end position="280"/>
    </location>
</feature>
<sequence>MAIDINKVADEASGQLLPDLNEEPPDEQGDENEIHHLQEDQVHLKEIEVHRLQEGQAHYLDEGEHRAVHGIDLNVAACEGQQEPDAVLAVEEDHQHGDINFDGPHEHDVFDLNLEASNHQQDGDINFDGPHDYGVFELNLEASDHQQDEDINFDGPHDYSAFDLKLEASDHQQEMQQMINTIEDMHDYGVYTDVVDITFDEEELEDSDVEEDEHANENTAHQSRNLTEVERQEIYAALLERSNRGRLKRNATNIVAQMFQVSKYQVRNVWRRVKQCRAQGRPVDVRSRRKNCGRKKIQIDLSDILSVPLHRRSTIRSLANAIGVKKSTLHRRFKEGLLRCHSSTLYHGKKTRKSSCDGVFPC</sequence>
<dbReference type="Proteomes" id="UP000604825">
    <property type="component" value="Unassembled WGS sequence"/>
</dbReference>
<proteinExistence type="predicted"/>
<dbReference type="EMBL" id="CAJGYO010000005">
    <property type="protein sequence ID" value="CAD6230027.1"/>
    <property type="molecule type" value="Genomic_DNA"/>
</dbReference>
<evidence type="ECO:0000313" key="3">
    <source>
        <dbReference type="EMBL" id="CAD6230027.1"/>
    </source>
</evidence>
<protein>
    <recommendedName>
        <fullName evidence="2">DUF7769 domain-containing protein</fullName>
    </recommendedName>
</protein>
<evidence type="ECO:0000313" key="4">
    <source>
        <dbReference type="Proteomes" id="UP000604825"/>
    </source>
</evidence>
<dbReference type="InterPro" id="IPR056671">
    <property type="entry name" value="DUF7769"/>
</dbReference>
<dbReference type="Pfam" id="PF24964">
    <property type="entry name" value="DUF7769"/>
    <property type="match status" value="1"/>
</dbReference>